<keyword evidence="1" id="KW-1133">Transmembrane helix</keyword>
<evidence type="ECO:0000313" key="3">
    <source>
        <dbReference type="Proteomes" id="UP001055658"/>
    </source>
</evidence>
<evidence type="ECO:0000313" key="2">
    <source>
        <dbReference type="EMBL" id="USD20478.1"/>
    </source>
</evidence>
<dbReference type="Pfam" id="PF10011">
    <property type="entry name" value="DUF2254"/>
    <property type="match status" value="1"/>
</dbReference>
<dbReference type="Proteomes" id="UP001055658">
    <property type="component" value="Chromosome"/>
</dbReference>
<dbReference type="InterPro" id="IPR018723">
    <property type="entry name" value="DUF2254_membrane"/>
</dbReference>
<feature type="transmembrane region" description="Helical" evidence="1">
    <location>
        <begin position="68"/>
        <end position="95"/>
    </location>
</feature>
<gene>
    <name evidence="2" type="ORF">MJO52_15545</name>
</gene>
<organism evidence="2 3">
    <name type="scientific">Microbulbifer variabilis</name>
    <dbReference type="NCBI Taxonomy" id="266805"/>
    <lineage>
        <taxon>Bacteria</taxon>
        <taxon>Pseudomonadati</taxon>
        <taxon>Pseudomonadota</taxon>
        <taxon>Gammaproteobacteria</taxon>
        <taxon>Cellvibrionales</taxon>
        <taxon>Microbulbiferaceae</taxon>
        <taxon>Microbulbifer</taxon>
    </lineage>
</organism>
<name>A0ABY4V8A0_9GAMM</name>
<evidence type="ECO:0000256" key="1">
    <source>
        <dbReference type="SAM" id="Phobius"/>
    </source>
</evidence>
<sequence>MKKHLLHFYERLRSSFWSVPLVMILSALLLAYLMRQLDALLSALPLFETGHIATLDWLHMTDVNSARALLSVIAGSTITVAGTVFSITVVALPLASYQFGPHLVRNFIRDRSTQESLGIFLSTYVYALVTMRGIEGSTGEITTYGFAIQVALLLTLIRVGYLVYFIHNVAQSIQVDNIAHQINLEFHQAINREYPSSTEPKRGEHFDTERLALGPGRIPFPTPRGGYIQIIDREKMIAIAENLIAVLTASLRGWVLCYKDRNRRIVLLTPAELYA</sequence>
<dbReference type="RefSeq" id="WP_252082859.1">
    <property type="nucleotide sequence ID" value="NZ_CP092418.1"/>
</dbReference>
<feature type="transmembrane region" description="Helical" evidence="1">
    <location>
        <begin position="146"/>
        <end position="166"/>
    </location>
</feature>
<proteinExistence type="predicted"/>
<keyword evidence="3" id="KW-1185">Reference proteome</keyword>
<protein>
    <submittedName>
        <fullName evidence="2">DUF2254 domain-containing protein</fullName>
    </submittedName>
</protein>
<feature type="transmembrane region" description="Helical" evidence="1">
    <location>
        <begin position="116"/>
        <end position="134"/>
    </location>
</feature>
<dbReference type="EMBL" id="CP092418">
    <property type="protein sequence ID" value="USD20478.1"/>
    <property type="molecule type" value="Genomic_DNA"/>
</dbReference>
<accession>A0ABY4V8A0</accession>
<keyword evidence="1" id="KW-0472">Membrane</keyword>
<feature type="transmembrane region" description="Helical" evidence="1">
    <location>
        <begin position="12"/>
        <end position="34"/>
    </location>
</feature>
<reference evidence="2" key="1">
    <citation type="submission" date="2022-02" db="EMBL/GenBank/DDBJ databases">
        <title>Coral-associated bacteria.</title>
        <authorList>
            <person name="Tang K."/>
            <person name="Wang X."/>
        </authorList>
    </citation>
    <scope>NUCLEOTIDE SEQUENCE</scope>
    <source>
        <strain evidence="2">SCSIO 43006</strain>
    </source>
</reference>
<keyword evidence="1" id="KW-0812">Transmembrane</keyword>